<keyword evidence="6" id="KW-1185">Reference proteome</keyword>
<protein>
    <submittedName>
        <fullName evidence="5">Oxidoreductase</fullName>
    </submittedName>
</protein>
<dbReference type="RefSeq" id="WP_107571038.1">
    <property type="nucleotide sequence ID" value="NZ_PYYB01000004.1"/>
</dbReference>
<dbReference type="GO" id="GO:0016491">
    <property type="term" value="F:oxidoreductase activity"/>
    <property type="evidence" value="ECO:0007669"/>
    <property type="project" value="UniProtKB-KW"/>
</dbReference>
<evidence type="ECO:0000256" key="2">
    <source>
        <dbReference type="ARBA" id="ARBA00023002"/>
    </source>
</evidence>
<name>A0A2T4UCJ0_9ACTN</name>
<dbReference type="PANTHER" id="PTHR44196">
    <property type="entry name" value="DEHYDROGENASE/REDUCTASE SDR FAMILY MEMBER 7B"/>
    <property type="match status" value="1"/>
</dbReference>
<evidence type="ECO:0000313" key="6">
    <source>
        <dbReference type="Proteomes" id="UP000240739"/>
    </source>
</evidence>
<comment type="caution">
    <text evidence="5">The sequence shown here is derived from an EMBL/GenBank/DDBJ whole genome shotgun (WGS) entry which is preliminary data.</text>
</comment>
<dbReference type="InterPro" id="IPR057326">
    <property type="entry name" value="KR_dom"/>
</dbReference>
<dbReference type="EMBL" id="PYYB01000004">
    <property type="protein sequence ID" value="PTL54937.1"/>
    <property type="molecule type" value="Genomic_DNA"/>
</dbReference>
<evidence type="ECO:0000313" key="5">
    <source>
        <dbReference type="EMBL" id="PTL54937.1"/>
    </source>
</evidence>
<keyword evidence="2" id="KW-0560">Oxidoreductase</keyword>
<dbReference type="PRINTS" id="PR00080">
    <property type="entry name" value="SDRFAMILY"/>
</dbReference>
<gene>
    <name evidence="5" type="ORF">C7Y72_20410</name>
</gene>
<dbReference type="AlphaFoldDB" id="A0A2T4UCJ0"/>
<dbReference type="PANTHER" id="PTHR44196:SF1">
    <property type="entry name" value="DEHYDROGENASE_REDUCTASE SDR FAMILY MEMBER 7B"/>
    <property type="match status" value="1"/>
</dbReference>
<dbReference type="InterPro" id="IPR020904">
    <property type="entry name" value="Sc_DH/Rdtase_CS"/>
</dbReference>
<sequence>MNLHGKTVLLTGATGGIGHAIARRLHREGGTLVLTGRRTDVLEPLAQEIGGRAIAADLADPAAAERLVEEAGDVDVVVANAGLPGTGEITSFSPQEIDRVLDVNLRVPILMTRHYTERLAARGGGHFVFISSLAGKTGSPYSSMYNATKFGLRGFGQGLRHEMAAKNIGVSVVFPGFIRDAGMFVDAGVELPRGVGTSSPEEVADAVVTAIVRNRGEIDVAPLGMRVGTLVAGIAPATAARVSELAGASKIAGEMTAGQVDKR</sequence>
<evidence type="ECO:0000256" key="3">
    <source>
        <dbReference type="RuleBase" id="RU000363"/>
    </source>
</evidence>
<dbReference type="PROSITE" id="PS00061">
    <property type="entry name" value="ADH_SHORT"/>
    <property type="match status" value="1"/>
</dbReference>
<evidence type="ECO:0000256" key="1">
    <source>
        <dbReference type="ARBA" id="ARBA00006484"/>
    </source>
</evidence>
<dbReference type="Gene3D" id="3.40.50.720">
    <property type="entry name" value="NAD(P)-binding Rossmann-like Domain"/>
    <property type="match status" value="1"/>
</dbReference>
<reference evidence="5 6" key="1">
    <citation type="submission" date="2018-03" db="EMBL/GenBank/DDBJ databases">
        <title>Aquarubrobacter algicola gen. nov., sp. nov., a novel actinobacterium isolated from shallow eutrophic lake during the end of cyanobacterial harmful algal blooms.</title>
        <authorList>
            <person name="Chun S.J."/>
        </authorList>
    </citation>
    <scope>NUCLEOTIDE SEQUENCE [LARGE SCALE GENOMIC DNA]</scope>
    <source>
        <strain evidence="5 6">Seoho-28</strain>
    </source>
</reference>
<evidence type="ECO:0000259" key="4">
    <source>
        <dbReference type="SMART" id="SM00822"/>
    </source>
</evidence>
<organism evidence="5 6">
    <name type="scientific">Paraconexibacter algicola</name>
    <dbReference type="NCBI Taxonomy" id="2133960"/>
    <lineage>
        <taxon>Bacteria</taxon>
        <taxon>Bacillati</taxon>
        <taxon>Actinomycetota</taxon>
        <taxon>Thermoleophilia</taxon>
        <taxon>Solirubrobacterales</taxon>
        <taxon>Paraconexibacteraceae</taxon>
        <taxon>Paraconexibacter</taxon>
    </lineage>
</organism>
<dbReference type="Pfam" id="PF00106">
    <property type="entry name" value="adh_short"/>
    <property type="match status" value="1"/>
</dbReference>
<comment type="similarity">
    <text evidence="1 3">Belongs to the short-chain dehydrogenases/reductases (SDR) family.</text>
</comment>
<dbReference type="SUPFAM" id="SSF51735">
    <property type="entry name" value="NAD(P)-binding Rossmann-fold domains"/>
    <property type="match status" value="1"/>
</dbReference>
<dbReference type="Proteomes" id="UP000240739">
    <property type="component" value="Unassembled WGS sequence"/>
</dbReference>
<dbReference type="PRINTS" id="PR00081">
    <property type="entry name" value="GDHRDH"/>
</dbReference>
<proteinExistence type="inferred from homology"/>
<dbReference type="OrthoDB" id="5178125at2"/>
<dbReference type="SMART" id="SM00822">
    <property type="entry name" value="PKS_KR"/>
    <property type="match status" value="1"/>
</dbReference>
<accession>A0A2T4UCJ0</accession>
<dbReference type="InterPro" id="IPR002347">
    <property type="entry name" value="SDR_fam"/>
</dbReference>
<dbReference type="InterPro" id="IPR036291">
    <property type="entry name" value="NAD(P)-bd_dom_sf"/>
</dbReference>
<dbReference type="GO" id="GO:0016020">
    <property type="term" value="C:membrane"/>
    <property type="evidence" value="ECO:0007669"/>
    <property type="project" value="TreeGrafter"/>
</dbReference>
<feature type="domain" description="Ketoreductase" evidence="4">
    <location>
        <begin position="6"/>
        <end position="171"/>
    </location>
</feature>